<evidence type="ECO:0000259" key="1">
    <source>
        <dbReference type="Pfam" id="PF08241"/>
    </source>
</evidence>
<dbReference type="InterPro" id="IPR029063">
    <property type="entry name" value="SAM-dependent_MTases_sf"/>
</dbReference>
<dbReference type="RefSeq" id="WP_394848596.1">
    <property type="nucleotide sequence ID" value="NZ_CP089982.1"/>
</dbReference>
<protein>
    <submittedName>
        <fullName evidence="2">Class I SAM-dependent methyltransferase</fullName>
    </submittedName>
</protein>
<organism evidence="2 3">
    <name type="scientific">Pendulispora brunnea</name>
    <dbReference type="NCBI Taxonomy" id="2905690"/>
    <lineage>
        <taxon>Bacteria</taxon>
        <taxon>Pseudomonadati</taxon>
        <taxon>Myxococcota</taxon>
        <taxon>Myxococcia</taxon>
        <taxon>Myxococcales</taxon>
        <taxon>Sorangiineae</taxon>
        <taxon>Pendulisporaceae</taxon>
        <taxon>Pendulispora</taxon>
    </lineage>
</organism>
<dbReference type="GO" id="GO:0008168">
    <property type="term" value="F:methyltransferase activity"/>
    <property type="evidence" value="ECO:0007669"/>
    <property type="project" value="UniProtKB-KW"/>
</dbReference>
<dbReference type="InterPro" id="IPR013216">
    <property type="entry name" value="Methyltransf_11"/>
</dbReference>
<dbReference type="Proteomes" id="UP001379533">
    <property type="component" value="Chromosome"/>
</dbReference>
<evidence type="ECO:0000313" key="3">
    <source>
        <dbReference type="Proteomes" id="UP001379533"/>
    </source>
</evidence>
<dbReference type="GO" id="GO:0032259">
    <property type="term" value="P:methylation"/>
    <property type="evidence" value="ECO:0007669"/>
    <property type="project" value="UniProtKB-KW"/>
</dbReference>
<dbReference type="Pfam" id="PF08241">
    <property type="entry name" value="Methyltransf_11"/>
    <property type="match status" value="1"/>
</dbReference>
<keyword evidence="3" id="KW-1185">Reference proteome</keyword>
<accession>A0ABZ2KH35</accession>
<keyword evidence="2" id="KW-0489">Methyltransferase</keyword>
<feature type="domain" description="Methyltransferase type 11" evidence="1">
    <location>
        <begin position="40"/>
        <end position="130"/>
    </location>
</feature>
<sequence length="221" mass="24454">MAVEHAVLSSGSSNEAIHGLVDRVVRNGSHVHDTVHDTVVDVGCGTGSIARTLLGSFRQYVGCDGVRYESFPHESWASFVQADLDKPPYPIADGTADLVLAIEVIEHLENPRAFVRELVRMLKPGGRLVVTTPNQLSVLSKVSLVMRNQFHAFQEAPGLYPTHITALVEIDLRHIAQENRLTDVEVRYTDRGRIPFTGRHWPHGFRGRAFSDNVLLTGVKS</sequence>
<dbReference type="CDD" id="cd02440">
    <property type="entry name" value="AdoMet_MTases"/>
    <property type="match status" value="1"/>
</dbReference>
<reference evidence="2 3" key="1">
    <citation type="submission" date="2021-12" db="EMBL/GenBank/DDBJ databases">
        <title>Discovery of the Pendulisporaceae a myxobacterial family with distinct sporulation behavior and unique specialized metabolism.</title>
        <authorList>
            <person name="Garcia R."/>
            <person name="Popoff A."/>
            <person name="Bader C.D."/>
            <person name="Loehr J."/>
            <person name="Walesch S."/>
            <person name="Walt C."/>
            <person name="Boldt J."/>
            <person name="Bunk B."/>
            <person name="Haeckl F.J.F.P.J."/>
            <person name="Gunesch A.P."/>
            <person name="Birkelbach J."/>
            <person name="Nuebel U."/>
            <person name="Pietschmann T."/>
            <person name="Bach T."/>
            <person name="Mueller R."/>
        </authorList>
    </citation>
    <scope>NUCLEOTIDE SEQUENCE [LARGE SCALE GENOMIC DNA]</scope>
    <source>
        <strain evidence="2 3">MSr12523</strain>
    </source>
</reference>
<dbReference type="SUPFAM" id="SSF53335">
    <property type="entry name" value="S-adenosyl-L-methionine-dependent methyltransferases"/>
    <property type="match status" value="1"/>
</dbReference>
<name>A0ABZ2KH35_9BACT</name>
<dbReference type="PANTHER" id="PTHR43591">
    <property type="entry name" value="METHYLTRANSFERASE"/>
    <property type="match status" value="1"/>
</dbReference>
<evidence type="ECO:0000313" key="2">
    <source>
        <dbReference type="EMBL" id="WXA97980.1"/>
    </source>
</evidence>
<gene>
    <name evidence="2" type="ORF">LZC95_14200</name>
</gene>
<keyword evidence="2" id="KW-0808">Transferase</keyword>
<dbReference type="EMBL" id="CP089982">
    <property type="protein sequence ID" value="WXA97980.1"/>
    <property type="molecule type" value="Genomic_DNA"/>
</dbReference>
<dbReference type="Gene3D" id="3.40.50.150">
    <property type="entry name" value="Vaccinia Virus protein VP39"/>
    <property type="match status" value="1"/>
</dbReference>
<proteinExistence type="predicted"/>